<dbReference type="InterPro" id="IPR027417">
    <property type="entry name" value="P-loop_NTPase"/>
</dbReference>
<evidence type="ECO:0000313" key="5">
    <source>
        <dbReference type="Proteomes" id="UP000597338"/>
    </source>
</evidence>
<dbReference type="NCBIfam" id="NF038214">
    <property type="entry name" value="IS21_help_AAA"/>
    <property type="match status" value="1"/>
</dbReference>
<dbReference type="PANTHER" id="PTHR30050">
    <property type="entry name" value="CHROMOSOMAL REPLICATION INITIATOR PROTEIN DNAA"/>
    <property type="match status" value="1"/>
</dbReference>
<evidence type="ECO:0000256" key="1">
    <source>
        <dbReference type="ARBA" id="ARBA00022741"/>
    </source>
</evidence>
<accession>A0ABQ1N0W3</accession>
<dbReference type="Pfam" id="PF01695">
    <property type="entry name" value="IstB_IS21"/>
    <property type="match status" value="1"/>
</dbReference>
<dbReference type="RefSeq" id="WP_188754053.1">
    <property type="nucleotide sequence ID" value="NZ_BMIK01000045.1"/>
</dbReference>
<dbReference type="Proteomes" id="UP000597338">
    <property type="component" value="Unassembled WGS sequence"/>
</dbReference>
<evidence type="ECO:0000256" key="2">
    <source>
        <dbReference type="ARBA" id="ARBA00022840"/>
    </source>
</evidence>
<dbReference type="Gene3D" id="3.40.50.300">
    <property type="entry name" value="P-loop containing nucleotide triphosphate hydrolases"/>
    <property type="match status" value="1"/>
</dbReference>
<keyword evidence="2" id="KW-0067">ATP-binding</keyword>
<dbReference type="PANTHER" id="PTHR30050:SF4">
    <property type="entry name" value="ATP-BINDING PROTEIN RV3427C IN INSERTION SEQUENCE-RELATED"/>
    <property type="match status" value="1"/>
</dbReference>
<dbReference type="CDD" id="cd00009">
    <property type="entry name" value="AAA"/>
    <property type="match status" value="1"/>
</dbReference>
<reference evidence="5" key="1">
    <citation type="journal article" date="2019" name="Int. J. Syst. Evol. Microbiol.">
        <title>The Global Catalogue of Microorganisms (GCM) 10K type strain sequencing project: providing services to taxonomists for standard genome sequencing and annotation.</title>
        <authorList>
            <consortium name="The Broad Institute Genomics Platform"/>
            <consortium name="The Broad Institute Genome Sequencing Center for Infectious Disease"/>
            <person name="Wu L."/>
            <person name="Ma J."/>
        </authorList>
    </citation>
    <scope>NUCLEOTIDE SEQUENCE [LARGE SCALE GENOMIC DNA]</scope>
    <source>
        <strain evidence="5">CGMCC 1.15342</strain>
    </source>
</reference>
<proteinExistence type="predicted"/>
<feature type="domain" description="IstB-like ATP-binding" evidence="3">
    <location>
        <begin position="13"/>
        <end position="245"/>
    </location>
</feature>
<protein>
    <submittedName>
        <fullName evidence="4">ATPase AAA</fullName>
    </submittedName>
</protein>
<evidence type="ECO:0000259" key="3">
    <source>
        <dbReference type="Pfam" id="PF01695"/>
    </source>
</evidence>
<sequence>MESVNEEIKQLCEQFRLGGIYPGLQQAVQQAEKDNTGYGAFTLGLLKAEAEHRSRKDRERRLKTAGLPAGADLDNFDTTVDNGLSPRKLSQLRELNWIDQIFNVVLMGPSGVGKTRIASGLCLDAVRAGYKAYFRTMQDIVSTLRTKDAVPSQNTEYRRLLKANLIVIDDIMLFPLQKEIAVAFFNFINHVYENASIVITTNKAPAEWAKMLDDEVIATALLDRILYRCEIIRLSGESYRMKNRKSFFEKQND</sequence>
<dbReference type="InterPro" id="IPR002611">
    <property type="entry name" value="IstB_ATP-bd"/>
</dbReference>
<dbReference type="InterPro" id="IPR047661">
    <property type="entry name" value="IstB"/>
</dbReference>
<name>A0ABQ1N0W3_9SPHI</name>
<keyword evidence="1" id="KW-0547">Nucleotide-binding</keyword>
<dbReference type="PIRSF" id="PIRSF003073">
    <property type="entry name" value="DNAC_TnpB_IstB"/>
    <property type="match status" value="1"/>
</dbReference>
<dbReference type="SUPFAM" id="SSF52540">
    <property type="entry name" value="P-loop containing nucleoside triphosphate hydrolases"/>
    <property type="match status" value="1"/>
</dbReference>
<gene>
    <name evidence="4" type="ORF">GCM10011386_48280</name>
</gene>
<dbReference type="InterPro" id="IPR028350">
    <property type="entry name" value="DNAC/IstB-like"/>
</dbReference>
<comment type="caution">
    <text evidence="4">The sequence shown here is derived from an EMBL/GenBank/DDBJ whole genome shotgun (WGS) entry which is preliminary data.</text>
</comment>
<evidence type="ECO:0000313" key="4">
    <source>
        <dbReference type="EMBL" id="GGC50444.1"/>
    </source>
</evidence>
<dbReference type="EMBL" id="BMIK01000045">
    <property type="protein sequence ID" value="GGC50444.1"/>
    <property type="molecule type" value="Genomic_DNA"/>
</dbReference>
<organism evidence="4 5">
    <name type="scientific">Parapedobacter defluvii</name>
    <dbReference type="NCBI Taxonomy" id="2045106"/>
    <lineage>
        <taxon>Bacteria</taxon>
        <taxon>Pseudomonadati</taxon>
        <taxon>Bacteroidota</taxon>
        <taxon>Sphingobacteriia</taxon>
        <taxon>Sphingobacteriales</taxon>
        <taxon>Sphingobacteriaceae</taxon>
        <taxon>Parapedobacter</taxon>
    </lineage>
</organism>
<keyword evidence="5" id="KW-1185">Reference proteome</keyword>